<feature type="binding site" evidence="8">
    <location>
        <position position="330"/>
    </location>
    <ligand>
        <name>Mg(2+)</name>
        <dbReference type="ChEBI" id="CHEBI:18420"/>
        <label>2</label>
    </ligand>
</feature>
<organism evidence="10">
    <name type="scientific">Beihai levi-like virus 22</name>
    <dbReference type="NCBI Taxonomy" id="1922408"/>
    <lineage>
        <taxon>Viruses</taxon>
        <taxon>Riboviria</taxon>
    </lineage>
</organism>
<dbReference type="EC" id="2.7.7.48" evidence="1"/>
<evidence type="ECO:0000259" key="9">
    <source>
        <dbReference type="PROSITE" id="PS50522"/>
    </source>
</evidence>
<keyword evidence="2" id="KW-0808">Transferase</keyword>
<keyword evidence="8" id="KW-0460">Magnesium</keyword>
<keyword evidence="3" id="KW-0548">Nucleotidyltransferase</keyword>
<evidence type="ECO:0000256" key="2">
    <source>
        <dbReference type="ARBA" id="ARBA00022679"/>
    </source>
</evidence>
<dbReference type="InterPro" id="IPR043502">
    <property type="entry name" value="DNA/RNA_pol_sf"/>
</dbReference>
<evidence type="ECO:0000313" key="10">
    <source>
        <dbReference type="EMBL" id="APG77021.1"/>
    </source>
</evidence>
<feature type="binding site" evidence="8">
    <location>
        <position position="331"/>
    </location>
    <ligand>
        <name>Mg(2+)</name>
        <dbReference type="ChEBI" id="CHEBI:18420"/>
        <label>2</label>
    </ligand>
</feature>
<feature type="binding site" evidence="8">
    <location>
        <position position="247"/>
    </location>
    <ligand>
        <name>Mg(2+)</name>
        <dbReference type="ChEBI" id="CHEBI:18420"/>
        <label>2</label>
    </ligand>
</feature>
<dbReference type="GO" id="GO:0003968">
    <property type="term" value="F:RNA-directed RNA polymerase activity"/>
    <property type="evidence" value="ECO:0007669"/>
    <property type="project" value="UniProtKB-EC"/>
</dbReference>
<dbReference type="GO" id="GO:0039694">
    <property type="term" value="P:viral RNA genome replication"/>
    <property type="evidence" value="ECO:0007669"/>
    <property type="project" value="InterPro"/>
</dbReference>
<dbReference type="SUPFAM" id="SSF56672">
    <property type="entry name" value="DNA/RNA polymerases"/>
    <property type="match status" value="1"/>
</dbReference>
<evidence type="ECO:0000256" key="3">
    <source>
        <dbReference type="ARBA" id="ARBA00022695"/>
    </source>
</evidence>
<reference evidence="10" key="1">
    <citation type="journal article" date="2016" name="Nature">
        <title>Redefining the invertebrate RNA virosphere.</title>
        <authorList>
            <person name="Shi M."/>
            <person name="Lin X.D."/>
            <person name="Tian J.H."/>
            <person name="Chen L.J."/>
            <person name="Chen X."/>
            <person name="Li C.X."/>
            <person name="Qin X.C."/>
            <person name="Li J."/>
            <person name="Cao J.P."/>
            <person name="Eden J.S."/>
            <person name="Buchmann J."/>
            <person name="Wang W."/>
            <person name="Xu J."/>
            <person name="Holmes E.C."/>
            <person name="Zhang Y.Z."/>
        </authorList>
    </citation>
    <scope>NUCLEOTIDE SEQUENCE</scope>
    <source>
        <strain evidence="10">BHTH16011</strain>
    </source>
</reference>
<proteinExistence type="predicted"/>
<dbReference type="InterPro" id="IPR005093">
    <property type="entry name" value="RNArep_beta"/>
</dbReference>
<dbReference type="GO" id="GO:0000166">
    <property type="term" value="F:nucleotide binding"/>
    <property type="evidence" value="ECO:0007669"/>
    <property type="project" value="UniProtKB-KW"/>
</dbReference>
<evidence type="ECO:0000256" key="8">
    <source>
        <dbReference type="PIRSR" id="PIRSR605093-1"/>
    </source>
</evidence>
<name>A0A1L3KHZ3_9VIRU</name>
<dbReference type="Pfam" id="PF03431">
    <property type="entry name" value="RNA_replicase_B"/>
    <property type="match status" value="1"/>
</dbReference>
<comment type="cofactor">
    <cofactor evidence="8">
        <name>Mg(2+)</name>
        <dbReference type="ChEBI" id="CHEBI:18420"/>
    </cofactor>
    <text evidence="8">Binds 2 Mg(2+) per subunit.</text>
</comment>
<accession>A0A1L3KHZ3</accession>
<keyword evidence="8" id="KW-0479">Metal-binding</keyword>
<evidence type="ECO:0000256" key="5">
    <source>
        <dbReference type="ARBA" id="ARBA00022953"/>
    </source>
</evidence>
<dbReference type="PROSITE" id="PS50522">
    <property type="entry name" value="RDRP_PHAGE"/>
    <property type="match status" value="1"/>
</dbReference>
<dbReference type="GO" id="GO:0046872">
    <property type="term" value="F:metal ion binding"/>
    <property type="evidence" value="ECO:0007669"/>
    <property type="project" value="UniProtKB-KW"/>
</dbReference>
<evidence type="ECO:0000256" key="7">
    <source>
        <dbReference type="ARBA" id="ARBA00048744"/>
    </source>
</evidence>
<keyword evidence="4" id="KW-0547">Nucleotide-binding</keyword>
<keyword evidence="5" id="KW-0693">Viral RNA replication</keyword>
<feature type="domain" description="RdRp catalytic" evidence="9">
    <location>
        <begin position="232"/>
        <end position="362"/>
    </location>
</feature>
<protein>
    <recommendedName>
        <fullName evidence="1">RNA-directed RNA polymerase</fullName>
        <ecNumber evidence="1">2.7.7.48</ecNumber>
    </recommendedName>
    <alternativeName>
        <fullName evidence="6">RNA replicase beta chain</fullName>
    </alternativeName>
</protein>
<dbReference type="InterPro" id="IPR007096">
    <property type="entry name" value="RNA-dir_Rpol_cat_phage"/>
</dbReference>
<evidence type="ECO:0000256" key="4">
    <source>
        <dbReference type="ARBA" id="ARBA00022741"/>
    </source>
</evidence>
<sequence>MDKKRKRDRKPDANFLPSHIGEAFQNQLVDLVDRLAENGGFKEKYLRSELLSKYCDSKTTPADVRRSSAIKKWQSVEKRNAITNRRLSIGDEDFGWTTSDIIIDDARKFISKVLGTLDQKKVFRRISHTNGASTRISRSPKAAIEKHEGKAHVSSRALGYWLMIAQNTQLSDQELEIQECSELFTVPKSTDIDRPACKEPEINMLLQRCVGGYIRQRLRQFGIDLNDQTRNQELAKTALAKGLATIDLSSASDTVTRSLVMCLLPTEWWYLLDDLRVHWTSIDGEIHYLQMFSSMGNGFTFELESLLFWALTRSICRLSGVRGTISVYGDDIIAPSRIGPRLRRVFAWFGFTVNAKKSHWSGPFRESCGKHYYDGRDVTPFYIRQPVSGKTDIIRLLNRLLVWDGYPYGCFITKEVAEFHAKWAQQIPTSLWGGSDPEDVTSLVTGHIPRKRLFRNSRKLPYNHMYGFRSWLMMTGQIPVPFGEEGFWDQYIHTFQREISEREECLSLSPSVETRYIVAAPEPFRDRSSGVYDSGEVTTWDPYMIYGVSVVPGSY</sequence>
<evidence type="ECO:0000256" key="1">
    <source>
        <dbReference type="ARBA" id="ARBA00012494"/>
    </source>
</evidence>
<comment type="catalytic activity">
    <reaction evidence="7">
        <text>RNA(n) + a ribonucleoside 5'-triphosphate = RNA(n+1) + diphosphate</text>
        <dbReference type="Rhea" id="RHEA:21248"/>
        <dbReference type="Rhea" id="RHEA-COMP:14527"/>
        <dbReference type="Rhea" id="RHEA-COMP:17342"/>
        <dbReference type="ChEBI" id="CHEBI:33019"/>
        <dbReference type="ChEBI" id="CHEBI:61557"/>
        <dbReference type="ChEBI" id="CHEBI:140395"/>
        <dbReference type="EC" id="2.7.7.48"/>
    </reaction>
</comment>
<dbReference type="EMBL" id="KX883481">
    <property type="protein sequence ID" value="APG77021.1"/>
    <property type="molecule type" value="Genomic_RNA"/>
</dbReference>
<evidence type="ECO:0000256" key="6">
    <source>
        <dbReference type="ARBA" id="ARBA00030248"/>
    </source>
</evidence>